<keyword evidence="1" id="KW-0175">Coiled coil</keyword>
<feature type="coiled-coil region" evidence="1">
    <location>
        <begin position="42"/>
        <end position="113"/>
    </location>
</feature>
<dbReference type="Proteomes" id="UP000608955">
    <property type="component" value="Unassembled WGS sequence"/>
</dbReference>
<dbReference type="AlphaFoldDB" id="A0A918YAJ4"/>
<dbReference type="RefSeq" id="WP_190181152.1">
    <property type="nucleotide sequence ID" value="NZ_BMVF01000023.1"/>
</dbReference>
<keyword evidence="3" id="KW-1185">Reference proteome</keyword>
<protein>
    <recommendedName>
        <fullName evidence="4">Cellulose-binding protein</fullName>
    </recommendedName>
</protein>
<proteinExistence type="predicted"/>
<name>A0A918YAJ4_9ACTN</name>
<evidence type="ECO:0000313" key="2">
    <source>
        <dbReference type="EMBL" id="GHD95721.1"/>
    </source>
</evidence>
<reference evidence="2" key="2">
    <citation type="submission" date="2020-09" db="EMBL/GenBank/DDBJ databases">
        <authorList>
            <person name="Sun Q."/>
            <person name="Ohkuma M."/>
        </authorList>
    </citation>
    <scope>NUCLEOTIDE SEQUENCE</scope>
    <source>
        <strain evidence="2">JCM 4654</strain>
    </source>
</reference>
<accession>A0A918YAJ4</accession>
<gene>
    <name evidence="2" type="ORF">GCM10010508_61560</name>
</gene>
<evidence type="ECO:0000313" key="3">
    <source>
        <dbReference type="Proteomes" id="UP000608955"/>
    </source>
</evidence>
<organism evidence="2 3">
    <name type="scientific">Streptomyces naganishii JCM 4654</name>
    <dbReference type="NCBI Taxonomy" id="1306179"/>
    <lineage>
        <taxon>Bacteria</taxon>
        <taxon>Bacillati</taxon>
        <taxon>Actinomycetota</taxon>
        <taxon>Actinomycetes</taxon>
        <taxon>Kitasatosporales</taxon>
        <taxon>Streptomycetaceae</taxon>
        <taxon>Streptomyces</taxon>
    </lineage>
</organism>
<sequence length="295" mass="32908">MSSASKSPHGFAAVRGRGYRPRQVDAFVRELSDDRDAAWERAARLTVLARHMEAELAELRETVARQGEQTYESLGEGARRLYQLGRQEAQAVREGARAEADRVVEEARAYADEVLRAAREHADAVRAEADERARHRLLAARAEADELRISVRREVKACRGEALSALREVRQRTSGMLTEQAREHAERLAGAERAQAEWEEAAEADLQARIAAAETALTEAARALADAEAFARRAPDLGRARAAEVLADARLRAERISQETERVLREHGEMWDDVREQMDTVQSSITALTGRPWAP</sequence>
<comment type="caution">
    <text evidence="2">The sequence shown here is derived from an EMBL/GenBank/DDBJ whole genome shotgun (WGS) entry which is preliminary data.</text>
</comment>
<feature type="coiled-coil region" evidence="1">
    <location>
        <begin position="181"/>
        <end position="266"/>
    </location>
</feature>
<evidence type="ECO:0008006" key="4">
    <source>
        <dbReference type="Google" id="ProtNLM"/>
    </source>
</evidence>
<dbReference type="EMBL" id="BMVF01000023">
    <property type="protein sequence ID" value="GHD95721.1"/>
    <property type="molecule type" value="Genomic_DNA"/>
</dbReference>
<evidence type="ECO:0000256" key="1">
    <source>
        <dbReference type="SAM" id="Coils"/>
    </source>
</evidence>
<reference evidence="2" key="1">
    <citation type="journal article" date="2014" name="Int. J. Syst. Evol. Microbiol.">
        <title>Complete genome sequence of Corynebacterium casei LMG S-19264T (=DSM 44701T), isolated from a smear-ripened cheese.</title>
        <authorList>
            <consortium name="US DOE Joint Genome Institute (JGI-PGF)"/>
            <person name="Walter F."/>
            <person name="Albersmeier A."/>
            <person name="Kalinowski J."/>
            <person name="Ruckert C."/>
        </authorList>
    </citation>
    <scope>NUCLEOTIDE SEQUENCE</scope>
    <source>
        <strain evidence="2">JCM 4654</strain>
    </source>
</reference>